<evidence type="ECO:0000313" key="3">
    <source>
        <dbReference type="Proteomes" id="UP000241362"/>
    </source>
</evidence>
<keyword evidence="1" id="KW-0812">Transmembrane</keyword>
<keyword evidence="1" id="KW-0472">Membrane</keyword>
<comment type="caution">
    <text evidence="2">The sequence shown here is derived from an EMBL/GenBank/DDBJ whole genome shotgun (WGS) entry which is preliminary data.</text>
</comment>
<dbReference type="AlphaFoldDB" id="A0A2T4JAM9"/>
<keyword evidence="1" id="KW-1133">Transmembrane helix</keyword>
<sequence>MDWYQTIIGVIDTRSFSSIWYWIVVAVLWSVSSYWVMGVPYDMLQKARRHGGQAQTDVETLAEIHARRLLDLSRQAAVPLFALVSFLLTSLVVLGFWYGIQLAQALFCLALPMVPIGWLSLRTALKIEAGENTGRALYHRLMYHRRSVQVVGMLAIFFTGMFGSYQIMHVTFLH</sequence>
<reference evidence="2 3" key="1">
    <citation type="submission" date="2018-03" db="EMBL/GenBank/DDBJ databases">
        <title>Rhodobacter blasticus.</title>
        <authorList>
            <person name="Meyer T.E."/>
            <person name="Miller S."/>
            <person name="Lodha T."/>
            <person name="Gandham S."/>
            <person name="Chintalapati S."/>
            <person name="Chintalapati V.R."/>
        </authorList>
    </citation>
    <scope>NUCLEOTIDE SEQUENCE [LARGE SCALE GENOMIC DNA]</scope>
    <source>
        <strain evidence="2 3">DSM 2131</strain>
    </source>
</reference>
<protein>
    <submittedName>
        <fullName evidence="2">Component of SufBCD complex</fullName>
    </submittedName>
</protein>
<keyword evidence="3" id="KW-1185">Reference proteome</keyword>
<accession>A0A2T4JAM9</accession>
<organism evidence="2 3">
    <name type="scientific">Fuscovulum blasticum DSM 2131</name>
    <dbReference type="NCBI Taxonomy" id="1188250"/>
    <lineage>
        <taxon>Bacteria</taxon>
        <taxon>Pseudomonadati</taxon>
        <taxon>Pseudomonadota</taxon>
        <taxon>Alphaproteobacteria</taxon>
        <taxon>Rhodobacterales</taxon>
        <taxon>Paracoccaceae</taxon>
        <taxon>Pseudogemmobacter</taxon>
    </lineage>
</organism>
<feature type="transmembrane region" description="Helical" evidence="1">
    <location>
        <begin position="104"/>
        <end position="125"/>
    </location>
</feature>
<evidence type="ECO:0000256" key="1">
    <source>
        <dbReference type="SAM" id="Phobius"/>
    </source>
</evidence>
<gene>
    <name evidence="2" type="ORF">C5F44_06640</name>
</gene>
<evidence type="ECO:0000313" key="2">
    <source>
        <dbReference type="EMBL" id="PTE14965.1"/>
    </source>
</evidence>
<feature type="transmembrane region" description="Helical" evidence="1">
    <location>
        <begin position="19"/>
        <end position="39"/>
    </location>
</feature>
<feature type="transmembrane region" description="Helical" evidence="1">
    <location>
        <begin position="146"/>
        <end position="168"/>
    </location>
</feature>
<name>A0A2T4JAM9_FUSBL</name>
<dbReference type="RefSeq" id="WP_107672740.1">
    <property type="nucleotide sequence ID" value="NZ_PZKE01000005.1"/>
</dbReference>
<dbReference type="Proteomes" id="UP000241362">
    <property type="component" value="Unassembled WGS sequence"/>
</dbReference>
<proteinExistence type="predicted"/>
<feature type="transmembrane region" description="Helical" evidence="1">
    <location>
        <begin position="77"/>
        <end position="98"/>
    </location>
</feature>
<dbReference type="EMBL" id="PZKE01000005">
    <property type="protein sequence ID" value="PTE14965.1"/>
    <property type="molecule type" value="Genomic_DNA"/>
</dbReference>